<dbReference type="FunFam" id="3.30.420.10:FF:000033">
    <property type="entry name" value="Exodeoxyribonuclease I"/>
    <property type="match status" value="1"/>
</dbReference>
<evidence type="ECO:0000256" key="7">
    <source>
        <dbReference type="ARBA" id="ARBA00022801"/>
    </source>
</evidence>
<keyword evidence="4 13" id="KW-0540">Nuclease</keyword>
<feature type="binding site" evidence="15">
    <location>
        <position position="11"/>
    </location>
    <ligand>
        <name>Mg(2+)</name>
        <dbReference type="ChEBI" id="CHEBI:18420"/>
        <label>1</label>
    </ligand>
</feature>
<dbReference type="Gene3D" id="3.30.1520.20">
    <property type="entry name" value="Exonuclease ExoI, domain 2"/>
    <property type="match status" value="1"/>
</dbReference>
<dbReference type="Gene3D" id="3.30.420.10">
    <property type="entry name" value="Ribonuclease H-like superfamily/Ribonuclease H"/>
    <property type="match status" value="1"/>
</dbReference>
<evidence type="ECO:0000256" key="9">
    <source>
        <dbReference type="ARBA" id="ARBA00022842"/>
    </source>
</evidence>
<dbReference type="SUPFAM" id="SSF53098">
    <property type="entry name" value="Ribonuclease H-like"/>
    <property type="match status" value="1"/>
</dbReference>
<organism evidence="18 19">
    <name type="scientific">Neptunomonas concharum</name>
    <dbReference type="NCBI Taxonomy" id="1031538"/>
    <lineage>
        <taxon>Bacteria</taxon>
        <taxon>Pseudomonadati</taxon>
        <taxon>Pseudomonadota</taxon>
        <taxon>Gammaproteobacteria</taxon>
        <taxon>Oceanospirillales</taxon>
        <taxon>Oceanospirillaceae</taxon>
        <taxon>Neptunomonas</taxon>
    </lineage>
</organism>
<dbReference type="InterPro" id="IPR034747">
    <property type="entry name" value="EXOI_SH3"/>
</dbReference>
<dbReference type="InterPro" id="IPR023607">
    <property type="entry name" value="Exodeoxyribonuclease_I"/>
</dbReference>
<dbReference type="InterPro" id="IPR038649">
    <property type="entry name" value="EXOI_SH3_sf"/>
</dbReference>
<dbReference type="Pfam" id="PF00929">
    <property type="entry name" value="RNase_T"/>
    <property type="match status" value="1"/>
</dbReference>
<reference evidence="18 19" key="1">
    <citation type="journal article" date="2019" name="Biochem. Eng. J.">
        <title>Metabolic engineering of the marine bacteria Neptunomonas concharum for the production of acetoin and meso-2,3-butanediol from acetate.</title>
        <authorList>
            <person name="Li W."/>
            <person name="Pu N."/>
            <person name="Liu C.-X."/>
            <person name="Yuan Q.-P."/>
            <person name="Li Z.-J."/>
        </authorList>
    </citation>
    <scope>NUCLEOTIDE SEQUENCE [LARGE SCALE GENOMIC DNA]</scope>
    <source>
        <strain evidence="18 19">JCM17730</strain>
    </source>
</reference>
<evidence type="ECO:0000256" key="12">
    <source>
        <dbReference type="ARBA" id="ARBA00046792"/>
    </source>
</evidence>
<evidence type="ECO:0000256" key="11">
    <source>
        <dbReference type="ARBA" id="ARBA00023204"/>
    </source>
</evidence>
<dbReference type="KEGG" id="ncu:F0U83_04660"/>
<feature type="domain" description="ExoI SH3-like" evidence="16">
    <location>
        <begin position="198"/>
        <end position="352"/>
    </location>
</feature>
<dbReference type="Gene3D" id="1.10.287.1240">
    <property type="match status" value="1"/>
</dbReference>
<dbReference type="PROSITE" id="PS51785">
    <property type="entry name" value="EXOI_C"/>
    <property type="match status" value="1"/>
</dbReference>
<gene>
    <name evidence="18" type="primary">sbcB</name>
    <name evidence="18" type="ORF">F0U83_04660</name>
</gene>
<evidence type="ECO:0000256" key="4">
    <source>
        <dbReference type="ARBA" id="ARBA00022722"/>
    </source>
</evidence>
<dbReference type="GO" id="GO:0046872">
    <property type="term" value="F:metal ion binding"/>
    <property type="evidence" value="ECO:0007669"/>
    <property type="project" value="UniProtKB-KW"/>
</dbReference>
<evidence type="ECO:0000256" key="5">
    <source>
        <dbReference type="ARBA" id="ARBA00022723"/>
    </source>
</evidence>
<dbReference type="InterPro" id="IPR058561">
    <property type="entry name" value="Exonuc_1_C"/>
</dbReference>
<dbReference type="Gene3D" id="1.20.1280.70">
    <property type="entry name" value="Exonuclease ExoI, domain 3"/>
    <property type="match status" value="1"/>
</dbReference>
<dbReference type="Pfam" id="PF26016">
    <property type="entry name" value="ExoI_C"/>
    <property type="match status" value="1"/>
</dbReference>
<dbReference type="RefSeq" id="WP_138988759.1">
    <property type="nucleotide sequence ID" value="NZ_CP043869.1"/>
</dbReference>
<keyword evidence="8 13" id="KW-0269">Exonuclease</keyword>
<comment type="subunit">
    <text evidence="12">Monomer. Interacts with ssb (via C-terminus); this interaction stimulates the exonuclease activity by recruiting the enzyme to its substrate.</text>
</comment>
<dbReference type="CDD" id="cd06138">
    <property type="entry name" value="ExoI_N"/>
    <property type="match status" value="1"/>
</dbReference>
<dbReference type="InterPro" id="IPR013520">
    <property type="entry name" value="Ribonucl_H"/>
</dbReference>
<evidence type="ECO:0000256" key="13">
    <source>
        <dbReference type="PIRNR" id="PIRNR000977"/>
    </source>
</evidence>
<evidence type="ECO:0000256" key="14">
    <source>
        <dbReference type="PIRSR" id="PIRSR000977-1"/>
    </source>
</evidence>
<evidence type="ECO:0000259" key="17">
    <source>
        <dbReference type="PROSITE" id="PS51785"/>
    </source>
</evidence>
<protein>
    <recommendedName>
        <fullName evidence="3 13">Exodeoxyribonuclease I</fullName>
        <ecNumber evidence="2 13">3.1.11.1</ecNumber>
    </recommendedName>
</protein>
<sequence>MTSERTFFWHDYETTGADPKRDRPVQFAGVRTDEDFNIIGEPIMLYCKPADDFLPHPQACLITGITPQKAVREGVCEAEFIATIYQELSRPGTCGVGYNSIRFDDEVTRNTLYRNFYDPYAREWQNGCSRWDIIDMLRLTRALRPEGIVWPTYEDGSPSLRLEDLTQANGIDHGHAHDALSDVYATIALAKLVKEKQPRLYEFVLDHKDKVSAQRMLDVASMKPVLHVSSRYSAEVGNLAIVAPVATHPVNRNSVLVWDLRVDPTPLITLSVEEIRHYLYLPAAERGDADPKIALKQVHINKCPILAPAGMINRDEAARLSINGDECRAHLAMLRGFADLKAKVADIMNEDAYESDGDPDHMLYAGGFFSDADKQSMERIRACDPAGLADLSLAFQDPRLEEMLFRYRARNYPMTLSAEESAVWEQYRTEKLLKADNRGLLTMKQFYEQLNELYQQADITQPQREMLEELAIYAESIYPMEEIW</sequence>
<keyword evidence="5 15" id="KW-0479">Metal-binding</keyword>
<dbReference type="NCBIfam" id="NF008746">
    <property type="entry name" value="PRK11779.1"/>
    <property type="match status" value="1"/>
</dbReference>
<dbReference type="SMART" id="SM00479">
    <property type="entry name" value="EXOIII"/>
    <property type="match status" value="1"/>
</dbReference>
<dbReference type="PIRSF" id="PIRSF000977">
    <property type="entry name" value="Exodeoxyribonuclease_I"/>
    <property type="match status" value="1"/>
</dbReference>
<evidence type="ECO:0000259" key="16">
    <source>
        <dbReference type="PROSITE" id="PS51784"/>
    </source>
</evidence>
<dbReference type="FunFam" id="1.20.1280.70:FF:000001">
    <property type="entry name" value="Exodeoxyribonuclease I"/>
    <property type="match status" value="1"/>
</dbReference>
<keyword evidence="11 13" id="KW-0234">DNA repair</keyword>
<keyword evidence="10" id="KW-0238">DNA-binding</keyword>
<evidence type="ECO:0000313" key="18">
    <source>
        <dbReference type="EMBL" id="QEQ96053.1"/>
    </source>
</evidence>
<dbReference type="InterPro" id="IPR013620">
    <property type="entry name" value="Exonuc_1_SH3"/>
</dbReference>
<dbReference type="AlphaFoldDB" id="A0A5P1R8Z0"/>
<dbReference type="Pfam" id="PF08411">
    <property type="entry name" value="ExoI_SH3"/>
    <property type="match status" value="1"/>
</dbReference>
<dbReference type="Proteomes" id="UP000324760">
    <property type="component" value="Chromosome"/>
</dbReference>
<dbReference type="GO" id="GO:0008310">
    <property type="term" value="F:single-stranded DNA 3'-5' DNA exonuclease activity"/>
    <property type="evidence" value="ECO:0007669"/>
    <property type="project" value="UniProtKB-EC"/>
</dbReference>
<evidence type="ECO:0000313" key="19">
    <source>
        <dbReference type="Proteomes" id="UP000324760"/>
    </source>
</evidence>
<name>A0A5P1R8Z0_9GAMM</name>
<dbReference type="GO" id="GO:0006281">
    <property type="term" value="P:DNA repair"/>
    <property type="evidence" value="ECO:0007669"/>
    <property type="project" value="UniProtKB-KW"/>
</dbReference>
<keyword evidence="6 13" id="KW-0227">DNA damage</keyword>
<evidence type="ECO:0000256" key="15">
    <source>
        <dbReference type="PIRSR" id="PIRSR000977-2"/>
    </source>
</evidence>
<proteinExistence type="predicted"/>
<feature type="binding site" evidence="15">
    <location>
        <position position="182"/>
    </location>
    <ligand>
        <name>Mg(2+)</name>
        <dbReference type="ChEBI" id="CHEBI:18420"/>
        <label>2</label>
    </ligand>
</feature>
<feature type="binding site" evidence="15">
    <location>
        <position position="13"/>
    </location>
    <ligand>
        <name>Mg(2+)</name>
        <dbReference type="ChEBI" id="CHEBI:18420"/>
        <label>2</label>
    </ligand>
</feature>
<evidence type="ECO:0000256" key="1">
    <source>
        <dbReference type="ARBA" id="ARBA00000563"/>
    </source>
</evidence>
<comment type="cofactor">
    <cofactor evidence="15">
        <name>Mg(2+)</name>
        <dbReference type="ChEBI" id="CHEBI:18420"/>
    </cofactor>
    <text evidence="15">Binds 2 Mg(2+) ions per monomer.</text>
</comment>
<dbReference type="PROSITE" id="PS51784">
    <property type="entry name" value="EXOI_SH3"/>
    <property type="match status" value="1"/>
</dbReference>
<keyword evidence="19" id="KW-1185">Reference proteome</keyword>
<keyword evidence="7 13" id="KW-0378">Hydrolase</keyword>
<feature type="domain" description="ExoI C-terminal" evidence="17">
    <location>
        <begin position="355"/>
        <end position="478"/>
    </location>
</feature>
<evidence type="ECO:0000256" key="6">
    <source>
        <dbReference type="ARBA" id="ARBA00022763"/>
    </source>
</evidence>
<dbReference type="OrthoDB" id="9763470at2"/>
<keyword evidence="9 15" id="KW-0460">Magnesium</keyword>
<dbReference type="GO" id="GO:0003677">
    <property type="term" value="F:DNA binding"/>
    <property type="evidence" value="ECO:0007669"/>
    <property type="project" value="UniProtKB-KW"/>
</dbReference>
<evidence type="ECO:0000256" key="10">
    <source>
        <dbReference type="ARBA" id="ARBA00023125"/>
    </source>
</evidence>
<evidence type="ECO:0000256" key="3">
    <source>
        <dbReference type="ARBA" id="ARBA00019900"/>
    </source>
</evidence>
<evidence type="ECO:0000256" key="2">
    <source>
        <dbReference type="ARBA" id="ARBA00012108"/>
    </source>
</evidence>
<dbReference type="EC" id="3.1.11.1" evidence="2 13"/>
<comment type="catalytic activity">
    <reaction evidence="1 13">
        <text>Exonucleolytic cleavage in the 3'- to 5'-direction to yield nucleoside 5'-phosphates.</text>
        <dbReference type="EC" id="3.1.11.1"/>
    </reaction>
</comment>
<evidence type="ECO:0000256" key="8">
    <source>
        <dbReference type="ARBA" id="ARBA00022839"/>
    </source>
</evidence>
<feature type="binding site" evidence="14">
    <location>
        <position position="13"/>
    </location>
    <ligand>
        <name>substrate</name>
    </ligand>
</feature>
<dbReference type="InterPro" id="IPR012337">
    <property type="entry name" value="RNaseH-like_sf"/>
</dbReference>
<dbReference type="EMBL" id="CP043869">
    <property type="protein sequence ID" value="QEQ96053.1"/>
    <property type="molecule type" value="Genomic_DNA"/>
</dbReference>
<accession>A0A5P1R8Z0</accession>
<dbReference type="InterPro" id="IPR036397">
    <property type="entry name" value="RNaseH_sf"/>
</dbReference>
<feature type="binding site" evidence="14">
    <location>
        <position position="161"/>
    </location>
    <ligand>
        <name>substrate</name>
    </ligand>
</feature>